<dbReference type="InterPro" id="IPR029063">
    <property type="entry name" value="SAM-dependent_MTases_sf"/>
</dbReference>
<feature type="compositionally biased region" description="Basic residues" evidence="3">
    <location>
        <begin position="361"/>
        <end position="370"/>
    </location>
</feature>
<evidence type="ECO:0000313" key="4">
    <source>
        <dbReference type="EMBL" id="KAJ2924888.1"/>
    </source>
</evidence>
<keyword evidence="5" id="KW-1185">Reference proteome</keyword>
<feature type="compositionally biased region" description="Low complexity" evidence="3">
    <location>
        <begin position="383"/>
        <end position="392"/>
    </location>
</feature>
<evidence type="ECO:0000256" key="2">
    <source>
        <dbReference type="ARBA" id="ARBA00022679"/>
    </source>
</evidence>
<accession>A0A9W8J627</accession>
<evidence type="ECO:0000256" key="3">
    <source>
        <dbReference type="SAM" id="MobiDB-lite"/>
    </source>
</evidence>
<organism evidence="4 5">
    <name type="scientific">Candolleomyces eurysporus</name>
    <dbReference type="NCBI Taxonomy" id="2828524"/>
    <lineage>
        <taxon>Eukaryota</taxon>
        <taxon>Fungi</taxon>
        <taxon>Dikarya</taxon>
        <taxon>Basidiomycota</taxon>
        <taxon>Agaricomycotina</taxon>
        <taxon>Agaricomycetes</taxon>
        <taxon>Agaricomycetidae</taxon>
        <taxon>Agaricales</taxon>
        <taxon>Agaricineae</taxon>
        <taxon>Psathyrellaceae</taxon>
        <taxon>Candolleomyces</taxon>
    </lineage>
</organism>
<keyword evidence="2" id="KW-0808">Transferase</keyword>
<dbReference type="PANTHER" id="PTHR13393:SF0">
    <property type="entry name" value="RNA N6-ADENOSINE-METHYLTRANSFERASE METTL16"/>
    <property type="match status" value="1"/>
</dbReference>
<comment type="caution">
    <text evidence="4">The sequence shown here is derived from an EMBL/GenBank/DDBJ whole genome shotgun (WGS) entry which is preliminary data.</text>
</comment>
<keyword evidence="1" id="KW-0489">Methyltransferase</keyword>
<evidence type="ECO:0000256" key="1">
    <source>
        <dbReference type="ARBA" id="ARBA00022603"/>
    </source>
</evidence>
<dbReference type="EMBL" id="JANBPK010001201">
    <property type="protein sequence ID" value="KAJ2924888.1"/>
    <property type="molecule type" value="Genomic_DNA"/>
</dbReference>
<feature type="region of interest" description="Disordered" evidence="3">
    <location>
        <begin position="464"/>
        <end position="498"/>
    </location>
</feature>
<dbReference type="GO" id="GO:0005634">
    <property type="term" value="C:nucleus"/>
    <property type="evidence" value="ECO:0007669"/>
    <property type="project" value="TreeGrafter"/>
</dbReference>
<dbReference type="AlphaFoldDB" id="A0A9W8J627"/>
<protein>
    <submittedName>
        <fullName evidence="4">Uncharacterized protein</fullName>
    </submittedName>
</protein>
<dbReference type="InterPro" id="IPR010286">
    <property type="entry name" value="METTL16/RlmF"/>
</dbReference>
<proteinExistence type="predicted"/>
<dbReference type="GO" id="GO:0008168">
    <property type="term" value="F:methyltransferase activity"/>
    <property type="evidence" value="ECO:0007669"/>
    <property type="project" value="UniProtKB-KW"/>
</dbReference>
<dbReference type="PANTHER" id="PTHR13393">
    <property type="entry name" value="SAM-DEPENDENT METHYLTRANSFERASE"/>
    <property type="match status" value="1"/>
</dbReference>
<dbReference type="GO" id="GO:0070475">
    <property type="term" value="P:rRNA base methylation"/>
    <property type="evidence" value="ECO:0007669"/>
    <property type="project" value="TreeGrafter"/>
</dbReference>
<sequence>MSYGYKTSLRRQGGEEGRSWGWTSGYSGTGASAVYPLLACKSKPEWEMVATGTLLPKPSFCMSPSHKRFGEIDSTSLSCAQSNVSRNGLQDRIRVVQASSGAGSKILGPLFDPSSSPKTAVFDFTMCNPPFYSSHTEIQQSQLAKEEQPLQACSGSENEMIYPADPEAEHASGSGEAGKGARRLASVYKKEGGEVAFVARMVEESIWLGAGKCRWYTSMLGKLSSVPKLVDLLGEFSQTTARLSHLPSTHPLYKFQPQKTTLEYKLPSPTPSLLTTLDTTSDPTGAAVRVEKEETWMNTLERVLFGMQDDVGDTTTFRVEKRKSARLALDTTTSPSSDVEFTSMASTSFRVSVKENTWSRSARRKLKRKRVGEADEGAVPTLTPKTSPTTQQTKKKSKICNEPVQSNELQSFAQAAGAGLTPLGPPPRSLEEADDSNTGVYDLVEMQEYQMVCCIRLVSPSSLSRLPSSPLEGGDDGDSGDPDHGASDVRDSTDRNSTELGNALPCVLRFQWVYGFDRQMFEGFVSHVGQKVKQGS</sequence>
<feature type="region of interest" description="Disordered" evidence="3">
    <location>
        <begin position="361"/>
        <end position="401"/>
    </location>
</feature>
<dbReference type="SUPFAM" id="SSF53335">
    <property type="entry name" value="S-adenosyl-L-methionine-dependent methyltransferases"/>
    <property type="match status" value="1"/>
</dbReference>
<dbReference type="Proteomes" id="UP001140091">
    <property type="component" value="Unassembled WGS sequence"/>
</dbReference>
<name>A0A9W8J627_9AGAR</name>
<feature type="compositionally biased region" description="Basic and acidic residues" evidence="3">
    <location>
        <begin position="481"/>
        <end position="497"/>
    </location>
</feature>
<dbReference type="Gene3D" id="3.40.50.150">
    <property type="entry name" value="Vaccinia Virus protein VP39"/>
    <property type="match status" value="1"/>
</dbReference>
<gene>
    <name evidence="4" type="ORF">H1R20_g12193</name>
</gene>
<dbReference type="Pfam" id="PF05971">
    <property type="entry name" value="Methyltransf_10"/>
    <property type="match status" value="1"/>
</dbReference>
<evidence type="ECO:0000313" key="5">
    <source>
        <dbReference type="Proteomes" id="UP001140091"/>
    </source>
</evidence>
<feature type="non-terminal residue" evidence="4">
    <location>
        <position position="1"/>
    </location>
</feature>
<reference evidence="4" key="1">
    <citation type="submission" date="2022-06" db="EMBL/GenBank/DDBJ databases">
        <title>Genome Sequence of Candolleomyces eurysporus.</title>
        <authorList>
            <person name="Buettner E."/>
        </authorList>
    </citation>
    <scope>NUCLEOTIDE SEQUENCE</scope>
    <source>
        <strain evidence="4">VTCC 930004</strain>
    </source>
</reference>
<dbReference type="OrthoDB" id="514248at2759"/>